<dbReference type="GO" id="GO:0055085">
    <property type="term" value="P:transmembrane transport"/>
    <property type="evidence" value="ECO:0007669"/>
    <property type="project" value="InterPro"/>
</dbReference>
<evidence type="ECO:0000313" key="4">
    <source>
        <dbReference type="Proteomes" id="UP000252249"/>
    </source>
</evidence>
<dbReference type="RefSeq" id="WP_072348409.1">
    <property type="nucleotide sequence ID" value="NZ_JAWVXR010000001.1"/>
</dbReference>
<dbReference type="Gene3D" id="3.30.1150.10">
    <property type="match status" value="1"/>
</dbReference>
<evidence type="ECO:0000313" key="3">
    <source>
        <dbReference type="EMBL" id="RCU58045.1"/>
    </source>
</evidence>
<dbReference type="SUPFAM" id="SSF74653">
    <property type="entry name" value="TolA/TonB C-terminal domain"/>
    <property type="match status" value="1"/>
</dbReference>
<protein>
    <submittedName>
        <fullName evidence="3">Energy transducer TonB</fullName>
    </submittedName>
</protein>
<accession>A0A368P806</accession>
<dbReference type="Proteomes" id="UP000252249">
    <property type="component" value="Unassembled WGS sequence"/>
</dbReference>
<feature type="transmembrane region" description="Helical" evidence="1">
    <location>
        <begin position="16"/>
        <end position="34"/>
    </location>
</feature>
<dbReference type="OrthoDB" id="1522859at2"/>
<name>A0A368P806_9FLAO</name>
<feature type="domain" description="TonB C-terminal" evidence="2">
    <location>
        <begin position="180"/>
        <end position="238"/>
    </location>
</feature>
<evidence type="ECO:0000259" key="2">
    <source>
        <dbReference type="Pfam" id="PF03544"/>
    </source>
</evidence>
<keyword evidence="4" id="KW-1185">Reference proteome</keyword>
<sequence>MELKKNPKANVGRNSTLYFLIGLALMLFLTNYAINYKTYDKSAIDIGVLNLDDELEEEIPITEQLQTPPPPPPPPAAPEVIEVVEDEEEVEETVIESTETSQEEEIVEVEEIEEIEEVEEDIEVPFAVIENVPVFPGCEGETNNNARKKCMSEKIARFVNKKFNTDLAQDLGLKTGKHRISIQFKVDKSGQVVGVRARAPHPRLEAEAVKVVSQLPKMKPGMQRGKAVTVPYGFPISFMVQD</sequence>
<dbReference type="EMBL" id="QPIG01000001">
    <property type="protein sequence ID" value="RCU58045.1"/>
    <property type="molecule type" value="Genomic_DNA"/>
</dbReference>
<proteinExistence type="predicted"/>
<comment type="caution">
    <text evidence="3">The sequence shown here is derived from an EMBL/GenBank/DDBJ whole genome shotgun (WGS) entry which is preliminary data.</text>
</comment>
<organism evidence="3 4">
    <name type="scientific">Oceanihabitans sediminis</name>
    <dbReference type="NCBI Taxonomy" id="1812012"/>
    <lineage>
        <taxon>Bacteria</taxon>
        <taxon>Pseudomonadati</taxon>
        <taxon>Bacteroidota</taxon>
        <taxon>Flavobacteriia</taxon>
        <taxon>Flavobacteriales</taxon>
        <taxon>Flavobacteriaceae</taxon>
        <taxon>Oceanihabitans</taxon>
    </lineage>
</organism>
<dbReference type="InterPro" id="IPR037682">
    <property type="entry name" value="TonB_C"/>
</dbReference>
<gene>
    <name evidence="3" type="ORF">DU428_01270</name>
</gene>
<keyword evidence="1" id="KW-0472">Membrane</keyword>
<evidence type="ECO:0000256" key="1">
    <source>
        <dbReference type="SAM" id="Phobius"/>
    </source>
</evidence>
<reference evidence="3 4" key="1">
    <citation type="submission" date="2018-07" db="EMBL/GenBank/DDBJ databases">
        <title>Oceanihabitans testaceum sp. nov., isolated from marine sediment.</title>
        <authorList>
            <person name="Li C.-M."/>
        </authorList>
    </citation>
    <scope>NUCLEOTIDE SEQUENCE [LARGE SCALE GENOMIC DNA]</scope>
    <source>
        <strain evidence="3 4">S9-10</strain>
    </source>
</reference>
<keyword evidence="1" id="KW-1133">Transmembrane helix</keyword>
<dbReference type="AlphaFoldDB" id="A0A368P806"/>
<dbReference type="Pfam" id="PF03544">
    <property type="entry name" value="TonB_C"/>
    <property type="match status" value="1"/>
</dbReference>
<keyword evidence="1" id="KW-0812">Transmembrane</keyword>